<sequence>MAPSIRRQIVAHLHHGGVGMKATVLQAVGLLKEATEYREQRSQLEHSKSYEE</sequence>
<protein>
    <submittedName>
        <fullName evidence="1">Uncharacterized protein</fullName>
    </submittedName>
</protein>
<comment type="caution">
    <text evidence="1">The sequence shown here is derived from an EMBL/GenBank/DDBJ whole genome shotgun (WGS) entry which is preliminary data.</text>
</comment>
<evidence type="ECO:0000313" key="1">
    <source>
        <dbReference type="EMBL" id="MBD9357109.1"/>
    </source>
</evidence>
<name>A0ABR9D1W3_9GAMM</name>
<reference evidence="1 2" key="1">
    <citation type="submission" date="2020-09" db="EMBL/GenBank/DDBJ databases">
        <title>Methylomonas albis sp. nov. and Methylomonas fluvii sp. nov.: Two cold-adapted methanotrophs from the River Elbe and an amended description of Methylovulum psychrotolerans strain Eb1.</title>
        <authorList>
            <person name="Bussmann I.K."/>
            <person name="Klings K.-W."/>
            <person name="Warnstedt J."/>
            <person name="Hoppert M."/>
            <person name="Saborowski A."/>
            <person name="Horn F."/>
            <person name="Liebner S."/>
        </authorList>
    </citation>
    <scope>NUCLEOTIDE SEQUENCE [LARGE SCALE GENOMIC DNA]</scope>
    <source>
        <strain evidence="1 2">EbA</strain>
    </source>
</reference>
<dbReference type="EMBL" id="JACXSS010000001">
    <property type="protein sequence ID" value="MBD9357109.1"/>
    <property type="molecule type" value="Genomic_DNA"/>
</dbReference>
<dbReference type="Proteomes" id="UP000652176">
    <property type="component" value="Unassembled WGS sequence"/>
</dbReference>
<proteinExistence type="predicted"/>
<gene>
    <name evidence="1" type="ORF">IE877_14690</name>
</gene>
<evidence type="ECO:0000313" key="2">
    <source>
        <dbReference type="Proteomes" id="UP000652176"/>
    </source>
</evidence>
<organism evidence="1 2">
    <name type="scientific">Methylomonas albis</name>
    <dbReference type="NCBI Taxonomy" id="1854563"/>
    <lineage>
        <taxon>Bacteria</taxon>
        <taxon>Pseudomonadati</taxon>
        <taxon>Pseudomonadota</taxon>
        <taxon>Gammaproteobacteria</taxon>
        <taxon>Methylococcales</taxon>
        <taxon>Methylococcaceae</taxon>
        <taxon>Methylomonas</taxon>
    </lineage>
</organism>
<dbReference type="RefSeq" id="WP_192375410.1">
    <property type="nucleotide sequence ID" value="NZ_CAJHIV010000001.1"/>
</dbReference>
<accession>A0ABR9D1W3</accession>
<keyword evidence="2" id="KW-1185">Reference proteome</keyword>